<feature type="signal peptide" evidence="3">
    <location>
        <begin position="1"/>
        <end position="21"/>
    </location>
</feature>
<feature type="chain" id="PRO_5003872737" description="MIR domain-containing protein" evidence="3">
    <location>
        <begin position="22"/>
        <end position="303"/>
    </location>
</feature>
<reference evidence="6" key="2">
    <citation type="submission" date="2010-04" db="EMBL/GenBank/DDBJ databases">
        <authorList>
            <person name="Buell R."/>
            <person name="Hamilton J."/>
            <person name="Hostetler J."/>
        </authorList>
    </citation>
    <scope>NUCLEOTIDE SEQUENCE [LARGE SCALE GENOMIC DNA]</scope>
    <source>
        <strain evidence="6">DAOM:BR144</strain>
    </source>
</reference>
<dbReference type="HOGENOM" id="CLU_078126_0_0_1"/>
<evidence type="ECO:0000313" key="5">
    <source>
        <dbReference type="EnsemblProtists" id="PYU1_T011237"/>
    </source>
</evidence>
<dbReference type="InParanoid" id="K3X1Y8"/>
<feature type="domain" description="MIR" evidence="4">
    <location>
        <begin position="167"/>
        <end position="223"/>
    </location>
</feature>
<name>K3X1Y8_GLOUD</name>
<dbReference type="SMART" id="SM00472">
    <property type="entry name" value="MIR"/>
    <property type="match status" value="3"/>
</dbReference>
<dbReference type="eggNOG" id="KOG3358">
    <property type="taxonomic scope" value="Eukaryota"/>
</dbReference>
<dbReference type="SUPFAM" id="SSF82109">
    <property type="entry name" value="MIR domain"/>
    <property type="match status" value="1"/>
</dbReference>
<protein>
    <recommendedName>
        <fullName evidence="4">MIR domain-containing protein</fullName>
    </recommendedName>
</protein>
<evidence type="ECO:0000256" key="2">
    <source>
        <dbReference type="ARBA" id="ARBA00022737"/>
    </source>
</evidence>
<dbReference type="PROSITE" id="PS50919">
    <property type="entry name" value="MIR"/>
    <property type="match status" value="2"/>
</dbReference>
<dbReference type="Gene3D" id="2.80.10.50">
    <property type="match status" value="1"/>
</dbReference>
<dbReference type="EnsemblProtists" id="PYU1_T011237">
    <property type="protein sequence ID" value="PYU1_T011237"/>
    <property type="gene ID" value="PYU1_G011212"/>
</dbReference>
<sequence length="303" mass="32871">MTAAVACAVLLLDSAASPAHAHSHSNANAHCVRWRATGGCDPHGVREPHNDAACSKTIASGLSGYCECEDRRRVREVTCDHHDFNCEEACAEDSSADLTYPTGFEYVTCGSSIKLVHEQTRFRLHSHEIAYGGGSGQQSITAHGSRNDRNSYWLVKEGDGEAGCVVGDKIQCDAKIRLEHVPTRRNLHTHNFGAPLTVGHDEVSGFGVAGEGDALDTWIVECEESKQCSAADQCEDDGQWKRGEIVRLKSAGTGKYLVTGPHARFDDSNCPRCPINGQQEVSATSEKRENSLWFAGEGIYVTH</sequence>
<proteinExistence type="predicted"/>
<evidence type="ECO:0000256" key="3">
    <source>
        <dbReference type="SAM" id="SignalP"/>
    </source>
</evidence>
<dbReference type="InterPro" id="IPR036300">
    <property type="entry name" value="MIR_dom_sf"/>
</dbReference>
<organism evidence="5 6">
    <name type="scientific">Globisporangium ultimum (strain ATCC 200006 / CBS 805.95 / DAOM BR144)</name>
    <name type="common">Pythium ultimum</name>
    <dbReference type="NCBI Taxonomy" id="431595"/>
    <lineage>
        <taxon>Eukaryota</taxon>
        <taxon>Sar</taxon>
        <taxon>Stramenopiles</taxon>
        <taxon>Oomycota</taxon>
        <taxon>Peronosporomycetes</taxon>
        <taxon>Pythiales</taxon>
        <taxon>Pythiaceae</taxon>
        <taxon>Globisporangium</taxon>
    </lineage>
</organism>
<reference evidence="6" key="1">
    <citation type="journal article" date="2010" name="Genome Biol.">
        <title>Genome sequence of the necrotrophic plant pathogen Pythium ultimum reveals original pathogenicity mechanisms and effector repertoire.</title>
        <authorList>
            <person name="Levesque C.A."/>
            <person name="Brouwer H."/>
            <person name="Cano L."/>
            <person name="Hamilton J.P."/>
            <person name="Holt C."/>
            <person name="Huitema E."/>
            <person name="Raffaele S."/>
            <person name="Robideau G.P."/>
            <person name="Thines M."/>
            <person name="Win J."/>
            <person name="Zerillo M.M."/>
            <person name="Beakes G.W."/>
            <person name="Boore J.L."/>
            <person name="Busam D."/>
            <person name="Dumas B."/>
            <person name="Ferriera S."/>
            <person name="Fuerstenberg S.I."/>
            <person name="Gachon C.M."/>
            <person name="Gaulin E."/>
            <person name="Govers F."/>
            <person name="Grenville-Briggs L."/>
            <person name="Horner N."/>
            <person name="Hostetler J."/>
            <person name="Jiang R.H."/>
            <person name="Johnson J."/>
            <person name="Krajaejun T."/>
            <person name="Lin H."/>
            <person name="Meijer H.J."/>
            <person name="Moore B."/>
            <person name="Morris P."/>
            <person name="Phuntmart V."/>
            <person name="Puiu D."/>
            <person name="Shetty J."/>
            <person name="Stajich J.E."/>
            <person name="Tripathy S."/>
            <person name="Wawra S."/>
            <person name="van West P."/>
            <person name="Whitty B.R."/>
            <person name="Coutinho P.M."/>
            <person name="Henrissat B."/>
            <person name="Martin F."/>
            <person name="Thomas P.D."/>
            <person name="Tyler B.M."/>
            <person name="De Vries R.P."/>
            <person name="Kamoun S."/>
            <person name="Yandell M."/>
            <person name="Tisserat N."/>
            <person name="Buell C.R."/>
        </authorList>
    </citation>
    <scope>NUCLEOTIDE SEQUENCE</scope>
    <source>
        <strain evidence="6">DAOM:BR144</strain>
    </source>
</reference>
<dbReference type="CDD" id="cd23279">
    <property type="entry name" value="beta-trefoil_MIR_SDF2-like"/>
    <property type="match status" value="1"/>
</dbReference>
<evidence type="ECO:0000256" key="1">
    <source>
        <dbReference type="ARBA" id="ARBA00022729"/>
    </source>
</evidence>
<dbReference type="VEuPathDB" id="FungiDB:PYU1_G011212"/>
<evidence type="ECO:0000313" key="6">
    <source>
        <dbReference type="Proteomes" id="UP000019132"/>
    </source>
</evidence>
<keyword evidence="2" id="KW-0677">Repeat</keyword>
<dbReference type="EMBL" id="GL376562">
    <property type="status" value="NOT_ANNOTATED_CDS"/>
    <property type="molecule type" value="Genomic_DNA"/>
</dbReference>
<reference evidence="5" key="3">
    <citation type="submission" date="2015-02" db="UniProtKB">
        <authorList>
            <consortium name="EnsemblProtists"/>
        </authorList>
    </citation>
    <scope>IDENTIFICATION</scope>
    <source>
        <strain evidence="5">DAOM BR144</strain>
    </source>
</reference>
<keyword evidence="1 3" id="KW-0732">Signal</keyword>
<feature type="domain" description="MIR" evidence="4">
    <location>
        <begin position="104"/>
        <end position="158"/>
    </location>
</feature>
<accession>K3X1Y8</accession>
<dbReference type="PANTHER" id="PTHR46809:SF2">
    <property type="entry name" value="GH21273P"/>
    <property type="match status" value="1"/>
</dbReference>
<dbReference type="Proteomes" id="UP000019132">
    <property type="component" value="Unassembled WGS sequence"/>
</dbReference>
<dbReference type="FunCoup" id="K3X1Y8">
    <property type="interactions" value="322"/>
</dbReference>
<dbReference type="OMA" id="THMARND"/>
<evidence type="ECO:0000259" key="4">
    <source>
        <dbReference type="PROSITE" id="PS50919"/>
    </source>
</evidence>
<dbReference type="PANTHER" id="PTHR46809">
    <property type="entry name" value="STROMAL CELL-DERIVED FACTOR 2-LIKE PROTEIN"/>
    <property type="match status" value="1"/>
</dbReference>
<dbReference type="InterPro" id="IPR016093">
    <property type="entry name" value="MIR_motif"/>
</dbReference>
<dbReference type="STRING" id="431595.K3X1Y8"/>
<keyword evidence="6" id="KW-1185">Reference proteome</keyword>
<dbReference type="AlphaFoldDB" id="K3X1Y8"/>